<evidence type="ECO:0000256" key="1">
    <source>
        <dbReference type="SAM" id="MobiDB-lite"/>
    </source>
</evidence>
<protein>
    <submittedName>
        <fullName evidence="2">Uncharacterized protein</fullName>
    </submittedName>
</protein>
<dbReference type="Proteomes" id="UP000023152">
    <property type="component" value="Unassembled WGS sequence"/>
</dbReference>
<gene>
    <name evidence="2" type="ORF">RFI_02604</name>
</gene>
<sequence length="218" mass="26003">MEIEINRKEDLNIWTSKRIDKKFKNRHQKSKKTSATARRGKKNTIRKQKRLYCKDLVCRNKDQSEMTIRQICGRVKHVKGIIEKDSEKESEDDEKIDGEEIISQYPRPAQIMNINDVVHVCIVETTVMLERTDREKEKYGKEIWTVNGIYLNIRFEEKSNDNDDDDNEKDLSQQIPITEFLNKTQCEGLLRQLWPDSIASCHFKFYLFCCIRIRTRIR</sequence>
<dbReference type="EMBL" id="ASPP01002511">
    <property type="protein sequence ID" value="ETO34491.1"/>
    <property type="molecule type" value="Genomic_DNA"/>
</dbReference>
<accession>X6P8H2</accession>
<keyword evidence="3" id="KW-1185">Reference proteome</keyword>
<feature type="region of interest" description="Disordered" evidence="1">
    <location>
        <begin position="23"/>
        <end position="43"/>
    </location>
</feature>
<evidence type="ECO:0000313" key="2">
    <source>
        <dbReference type="EMBL" id="ETO34491.1"/>
    </source>
</evidence>
<dbReference type="AlphaFoldDB" id="X6P8H2"/>
<organism evidence="2 3">
    <name type="scientific">Reticulomyxa filosa</name>
    <dbReference type="NCBI Taxonomy" id="46433"/>
    <lineage>
        <taxon>Eukaryota</taxon>
        <taxon>Sar</taxon>
        <taxon>Rhizaria</taxon>
        <taxon>Retaria</taxon>
        <taxon>Foraminifera</taxon>
        <taxon>Monothalamids</taxon>
        <taxon>Reticulomyxidae</taxon>
        <taxon>Reticulomyxa</taxon>
    </lineage>
</organism>
<feature type="non-terminal residue" evidence="2">
    <location>
        <position position="218"/>
    </location>
</feature>
<name>X6P8H2_RETFI</name>
<evidence type="ECO:0000313" key="3">
    <source>
        <dbReference type="Proteomes" id="UP000023152"/>
    </source>
</evidence>
<proteinExistence type="predicted"/>
<comment type="caution">
    <text evidence="2">The sequence shown here is derived from an EMBL/GenBank/DDBJ whole genome shotgun (WGS) entry which is preliminary data.</text>
</comment>
<reference evidence="2 3" key="1">
    <citation type="journal article" date="2013" name="Curr. Biol.">
        <title>The Genome of the Foraminiferan Reticulomyxa filosa.</title>
        <authorList>
            <person name="Glockner G."/>
            <person name="Hulsmann N."/>
            <person name="Schleicher M."/>
            <person name="Noegel A.A."/>
            <person name="Eichinger L."/>
            <person name="Gallinger C."/>
            <person name="Pawlowski J."/>
            <person name="Sierra R."/>
            <person name="Euteneuer U."/>
            <person name="Pillet L."/>
            <person name="Moustafa A."/>
            <person name="Platzer M."/>
            <person name="Groth M."/>
            <person name="Szafranski K."/>
            <person name="Schliwa M."/>
        </authorList>
    </citation>
    <scope>NUCLEOTIDE SEQUENCE [LARGE SCALE GENOMIC DNA]</scope>
</reference>